<dbReference type="AlphaFoldDB" id="A0A0L0NUR0"/>
<reference evidence="2" key="1">
    <citation type="journal article" date="2015" name="BMC Genomics">
        <title>Draft genome of a commonly misdiagnosed multidrug resistant pathogen Candida auris.</title>
        <authorList>
            <person name="Chatterjee S."/>
            <person name="Alampalli S.V."/>
            <person name="Nageshan R.K."/>
            <person name="Chettiar S.T."/>
            <person name="Joshi S."/>
            <person name="Tatu U.S."/>
        </authorList>
    </citation>
    <scope>NUCLEOTIDE SEQUENCE [LARGE SCALE GENOMIC DNA]</scope>
    <source>
        <strain evidence="2">6684</strain>
    </source>
</reference>
<dbReference type="Proteomes" id="UP000037122">
    <property type="component" value="Unassembled WGS sequence"/>
</dbReference>
<name>A0A0L0NUR0_CANAR</name>
<dbReference type="EMBL" id="LGST01000041">
    <property type="protein sequence ID" value="KND97400.1"/>
    <property type="molecule type" value="Genomic_DNA"/>
</dbReference>
<evidence type="ECO:0000313" key="1">
    <source>
        <dbReference type="EMBL" id="KND97400.1"/>
    </source>
</evidence>
<protein>
    <submittedName>
        <fullName evidence="1">Uncharacterized protein</fullName>
    </submittedName>
</protein>
<gene>
    <name evidence="1" type="ORF">QG37_05781</name>
</gene>
<sequence length="122" mass="14057">MGHLAGRYNILRRYAVNGCIWLELILDPKRSQNRFRCRFGSDIDLIKRLATCRARIGMGAPWQETLFMIMVGTGVHYADNVRWANSLEADGTFICHDECIYIWSYSFVGVVAKTWGVVMRVH</sequence>
<organism evidence="1 2">
    <name type="scientific">Candidozyma auris</name>
    <name type="common">Yeast</name>
    <name type="synonym">Candida auris</name>
    <dbReference type="NCBI Taxonomy" id="498019"/>
    <lineage>
        <taxon>Eukaryota</taxon>
        <taxon>Fungi</taxon>
        <taxon>Dikarya</taxon>
        <taxon>Ascomycota</taxon>
        <taxon>Saccharomycotina</taxon>
        <taxon>Pichiomycetes</taxon>
        <taxon>Metschnikowiaceae</taxon>
        <taxon>Candidozyma</taxon>
    </lineage>
</organism>
<comment type="caution">
    <text evidence="1">The sequence shown here is derived from an EMBL/GenBank/DDBJ whole genome shotgun (WGS) entry which is preliminary data.</text>
</comment>
<evidence type="ECO:0000313" key="2">
    <source>
        <dbReference type="Proteomes" id="UP000037122"/>
    </source>
</evidence>
<proteinExistence type="predicted"/>
<dbReference type="VEuPathDB" id="FungiDB:QG37_05781"/>
<accession>A0A0L0NUR0</accession>